<name>A0A167PMR8_CALVF</name>
<evidence type="ECO:0000313" key="4">
    <source>
        <dbReference type="Proteomes" id="UP000076738"/>
    </source>
</evidence>
<dbReference type="Proteomes" id="UP000076738">
    <property type="component" value="Unassembled WGS sequence"/>
</dbReference>
<evidence type="ECO:0000256" key="1">
    <source>
        <dbReference type="SAM" id="MobiDB-lite"/>
    </source>
</evidence>
<evidence type="ECO:0000313" key="3">
    <source>
        <dbReference type="EMBL" id="KZO98958.1"/>
    </source>
</evidence>
<feature type="transmembrane region" description="Helical" evidence="2">
    <location>
        <begin position="21"/>
        <end position="42"/>
    </location>
</feature>
<keyword evidence="2" id="KW-0472">Membrane</keyword>
<feature type="region of interest" description="Disordered" evidence="1">
    <location>
        <begin position="62"/>
        <end position="94"/>
    </location>
</feature>
<dbReference type="AlphaFoldDB" id="A0A167PMR8"/>
<accession>A0A167PMR8</accession>
<organism evidence="3 4">
    <name type="scientific">Calocera viscosa (strain TUFC12733)</name>
    <dbReference type="NCBI Taxonomy" id="1330018"/>
    <lineage>
        <taxon>Eukaryota</taxon>
        <taxon>Fungi</taxon>
        <taxon>Dikarya</taxon>
        <taxon>Basidiomycota</taxon>
        <taxon>Agaricomycotina</taxon>
        <taxon>Dacrymycetes</taxon>
        <taxon>Dacrymycetales</taxon>
        <taxon>Dacrymycetaceae</taxon>
        <taxon>Calocera</taxon>
    </lineage>
</organism>
<protein>
    <submittedName>
        <fullName evidence="3">Uncharacterized protein</fullName>
    </submittedName>
</protein>
<keyword evidence="2" id="KW-0812">Transmembrane</keyword>
<gene>
    <name evidence="3" type="ORF">CALVIDRAFT_429618</name>
</gene>
<evidence type="ECO:0000256" key="2">
    <source>
        <dbReference type="SAM" id="Phobius"/>
    </source>
</evidence>
<keyword evidence="4" id="KW-1185">Reference proteome</keyword>
<sequence length="173" mass="18922">MASIDRIRSHAQSMPAWPDMAYFVLRAFYLPIIVPLCASLMVCGSACCLCEARAAVPSIRPRQKPSGWARKCNGGDGTTPEKAKRRAEHVSPNEQLQPCGARFWRPLLLRTAHGEWYGAGAAYGRCGRSGACSIMPAFGGQGITCYGKTRRRRRAGVGVGVRAYLHTFRPLPL</sequence>
<dbReference type="EMBL" id="KV417274">
    <property type="protein sequence ID" value="KZO98958.1"/>
    <property type="molecule type" value="Genomic_DNA"/>
</dbReference>
<reference evidence="3 4" key="1">
    <citation type="journal article" date="2016" name="Mol. Biol. Evol.">
        <title>Comparative Genomics of Early-Diverging Mushroom-Forming Fungi Provides Insights into the Origins of Lignocellulose Decay Capabilities.</title>
        <authorList>
            <person name="Nagy L.G."/>
            <person name="Riley R."/>
            <person name="Tritt A."/>
            <person name="Adam C."/>
            <person name="Daum C."/>
            <person name="Floudas D."/>
            <person name="Sun H."/>
            <person name="Yadav J.S."/>
            <person name="Pangilinan J."/>
            <person name="Larsson K.H."/>
            <person name="Matsuura K."/>
            <person name="Barry K."/>
            <person name="Labutti K."/>
            <person name="Kuo R."/>
            <person name="Ohm R.A."/>
            <person name="Bhattacharya S.S."/>
            <person name="Shirouzu T."/>
            <person name="Yoshinaga Y."/>
            <person name="Martin F.M."/>
            <person name="Grigoriev I.V."/>
            <person name="Hibbett D.S."/>
        </authorList>
    </citation>
    <scope>NUCLEOTIDE SEQUENCE [LARGE SCALE GENOMIC DNA]</scope>
    <source>
        <strain evidence="3 4">TUFC12733</strain>
    </source>
</reference>
<proteinExistence type="predicted"/>
<keyword evidence="2" id="KW-1133">Transmembrane helix</keyword>